<feature type="non-terminal residue" evidence="1">
    <location>
        <position position="1"/>
    </location>
</feature>
<dbReference type="EMBL" id="GAMC01017242">
    <property type="protein sequence ID" value="JAB89313.1"/>
    <property type="molecule type" value="mRNA"/>
</dbReference>
<dbReference type="PANTHER" id="PTHR11439">
    <property type="entry name" value="GAG-POL-RELATED RETROTRANSPOSON"/>
    <property type="match status" value="1"/>
</dbReference>
<name>W8AWX6_CERCA</name>
<reference evidence="1" key="1">
    <citation type="submission" date="2013-07" db="EMBL/GenBank/DDBJ databases">
        <authorList>
            <person name="Geib S."/>
        </authorList>
    </citation>
    <scope>NUCLEOTIDE SEQUENCE</scope>
</reference>
<sequence length="119" mass="13465">RYLKKMPSYKLHYEKSSEPIAGFVDADWAGDSTDGKSFTGYTFMAAKCVFSWQSQKQNVVALSSTEAEYIGLSTAAKEAEYLRKPLYEMGFEIIGPMIINCDNQEAQPHEKFVKELGIY</sequence>
<protein>
    <submittedName>
        <fullName evidence="1">Copia protein</fullName>
    </submittedName>
</protein>
<reference evidence="1" key="2">
    <citation type="journal article" date="2014" name="BMC Genomics">
        <title>A genomic perspective to assessing quality of mass-reared SIT flies used in Mediterranean fruit fly (Ceratitis capitata) eradication in California.</title>
        <authorList>
            <person name="Calla B."/>
            <person name="Hall B."/>
            <person name="Hou S."/>
            <person name="Geib S.M."/>
        </authorList>
    </citation>
    <scope>NUCLEOTIDE SEQUENCE</scope>
</reference>
<gene>
    <name evidence="1" type="primary">COPIA</name>
</gene>
<evidence type="ECO:0000313" key="1">
    <source>
        <dbReference type="EMBL" id="JAB89313.1"/>
    </source>
</evidence>
<proteinExistence type="evidence at transcript level"/>
<organism evidence="1">
    <name type="scientific">Ceratitis capitata</name>
    <name type="common">Mediterranean fruit fly</name>
    <name type="synonym">Tephritis capitata</name>
    <dbReference type="NCBI Taxonomy" id="7213"/>
    <lineage>
        <taxon>Eukaryota</taxon>
        <taxon>Metazoa</taxon>
        <taxon>Ecdysozoa</taxon>
        <taxon>Arthropoda</taxon>
        <taxon>Hexapoda</taxon>
        <taxon>Insecta</taxon>
        <taxon>Pterygota</taxon>
        <taxon>Neoptera</taxon>
        <taxon>Endopterygota</taxon>
        <taxon>Diptera</taxon>
        <taxon>Brachycera</taxon>
        <taxon>Muscomorpha</taxon>
        <taxon>Tephritoidea</taxon>
        <taxon>Tephritidae</taxon>
        <taxon>Ceratitis</taxon>
        <taxon>Ceratitis</taxon>
    </lineage>
</organism>
<dbReference type="CDD" id="cd09272">
    <property type="entry name" value="RNase_HI_RT_Ty1"/>
    <property type="match status" value="1"/>
</dbReference>
<dbReference type="PANTHER" id="PTHR11439:SF483">
    <property type="entry name" value="PEPTIDE SYNTHASE GLIP-LIKE, PUTATIVE (AFU_ORTHOLOGUE AFUA_3G12920)-RELATED"/>
    <property type="match status" value="1"/>
</dbReference>
<accession>W8AWX6</accession>
<dbReference type="AlphaFoldDB" id="W8AWX6"/>